<dbReference type="PRINTS" id="PR00036">
    <property type="entry name" value="HTHLACI"/>
</dbReference>
<dbReference type="SUPFAM" id="SSF53822">
    <property type="entry name" value="Periplasmic binding protein-like I"/>
    <property type="match status" value="1"/>
</dbReference>
<evidence type="ECO:0000256" key="1">
    <source>
        <dbReference type="ARBA" id="ARBA00023015"/>
    </source>
</evidence>
<keyword evidence="1" id="KW-0805">Transcription regulation</keyword>
<dbReference type="SUPFAM" id="SSF47413">
    <property type="entry name" value="lambda repressor-like DNA-binding domains"/>
    <property type="match status" value="1"/>
</dbReference>
<keyword evidence="6" id="KW-1185">Reference proteome</keyword>
<keyword evidence="2" id="KW-0238">DNA-binding</keyword>
<evidence type="ECO:0000313" key="6">
    <source>
        <dbReference type="Proteomes" id="UP000184082"/>
    </source>
</evidence>
<dbReference type="PANTHER" id="PTHR30146:SF109">
    <property type="entry name" value="HTH-TYPE TRANSCRIPTIONAL REGULATOR GALS"/>
    <property type="match status" value="1"/>
</dbReference>
<name>A0A1M6MKK3_9FIRM</name>
<dbReference type="RefSeq" id="WP_072965891.1">
    <property type="nucleotide sequence ID" value="NZ_FRAJ01000004.1"/>
</dbReference>
<dbReference type="InterPro" id="IPR010982">
    <property type="entry name" value="Lambda_DNA-bd_dom_sf"/>
</dbReference>
<dbReference type="PANTHER" id="PTHR30146">
    <property type="entry name" value="LACI-RELATED TRANSCRIPTIONAL REPRESSOR"/>
    <property type="match status" value="1"/>
</dbReference>
<gene>
    <name evidence="5" type="ORF">SAMN02745883_00589</name>
</gene>
<dbReference type="Proteomes" id="UP000184082">
    <property type="component" value="Unassembled WGS sequence"/>
</dbReference>
<dbReference type="InterPro" id="IPR046335">
    <property type="entry name" value="LacI/GalR-like_sensor"/>
</dbReference>
<dbReference type="AlphaFoldDB" id="A0A1M6MKK3"/>
<dbReference type="GO" id="GO:0003700">
    <property type="term" value="F:DNA-binding transcription factor activity"/>
    <property type="evidence" value="ECO:0007669"/>
    <property type="project" value="TreeGrafter"/>
</dbReference>
<reference evidence="5 6" key="1">
    <citation type="submission" date="2016-11" db="EMBL/GenBank/DDBJ databases">
        <authorList>
            <person name="Jaros S."/>
            <person name="Januszkiewicz K."/>
            <person name="Wedrychowicz H."/>
        </authorList>
    </citation>
    <scope>NUCLEOTIDE SEQUENCE [LARGE SCALE GENOMIC DNA]</scope>
    <source>
        <strain evidence="5 6">DSM 14501</strain>
    </source>
</reference>
<dbReference type="GO" id="GO:0000976">
    <property type="term" value="F:transcription cis-regulatory region binding"/>
    <property type="evidence" value="ECO:0007669"/>
    <property type="project" value="TreeGrafter"/>
</dbReference>
<sequence>MKNLNIKDIARIAGVGASTVSRVLNNRPDVNEETRKKILKIIEEYNYIPNNSARNLKRNESKNIGVIVKGIYNPFFAKIIKAIEEKIDEQGFTMILHYNDKDSSDIEAAIELIKEKRLKGLICLGGDFENIDERQIKSLKTPIVIASTNVSKNINKELISSVSIEDEKAAYKAVDYLCKLGHKKIAIISTGESDRSVGNLRIKGYKKALDDNKIKCREEFLEVGQYTFKSGYDAMNRLLDKNLELTAVFVTSDIMAIGASKAILSRGMKIPDDISIIGFDGLDYTEYFHPSITTIKQPQEDIGYKSIEILLDIIKHKKGHKHVILETKLLERESCKKII</sequence>
<evidence type="ECO:0000313" key="5">
    <source>
        <dbReference type="EMBL" id="SHJ83900.1"/>
    </source>
</evidence>
<dbReference type="CDD" id="cd01392">
    <property type="entry name" value="HTH_LacI"/>
    <property type="match status" value="1"/>
</dbReference>
<dbReference type="PROSITE" id="PS50932">
    <property type="entry name" value="HTH_LACI_2"/>
    <property type="match status" value="1"/>
</dbReference>
<dbReference type="InterPro" id="IPR000843">
    <property type="entry name" value="HTH_LacI"/>
</dbReference>
<evidence type="ECO:0000259" key="4">
    <source>
        <dbReference type="PROSITE" id="PS50932"/>
    </source>
</evidence>
<keyword evidence="3" id="KW-0804">Transcription</keyword>
<accession>A0A1M6MKK3</accession>
<dbReference type="Pfam" id="PF13377">
    <property type="entry name" value="Peripla_BP_3"/>
    <property type="match status" value="1"/>
</dbReference>
<dbReference type="Gene3D" id="3.40.50.2300">
    <property type="match status" value="2"/>
</dbReference>
<dbReference type="EMBL" id="FRAJ01000004">
    <property type="protein sequence ID" value="SHJ83900.1"/>
    <property type="molecule type" value="Genomic_DNA"/>
</dbReference>
<dbReference type="PROSITE" id="PS00356">
    <property type="entry name" value="HTH_LACI_1"/>
    <property type="match status" value="1"/>
</dbReference>
<feature type="domain" description="HTH lacI-type" evidence="4">
    <location>
        <begin position="4"/>
        <end position="58"/>
    </location>
</feature>
<organism evidence="5 6">
    <name type="scientific">Caminicella sporogenes DSM 14501</name>
    <dbReference type="NCBI Taxonomy" id="1121266"/>
    <lineage>
        <taxon>Bacteria</taxon>
        <taxon>Bacillati</taxon>
        <taxon>Bacillota</taxon>
        <taxon>Clostridia</taxon>
        <taxon>Peptostreptococcales</taxon>
        <taxon>Caminicellaceae</taxon>
        <taxon>Caminicella</taxon>
    </lineage>
</organism>
<proteinExistence type="predicted"/>
<dbReference type="Pfam" id="PF00356">
    <property type="entry name" value="LacI"/>
    <property type="match status" value="1"/>
</dbReference>
<dbReference type="CDD" id="cd06267">
    <property type="entry name" value="PBP1_LacI_sugar_binding-like"/>
    <property type="match status" value="1"/>
</dbReference>
<evidence type="ECO:0000256" key="2">
    <source>
        <dbReference type="ARBA" id="ARBA00023125"/>
    </source>
</evidence>
<dbReference type="STRING" id="1121266.SAMN02745883_00589"/>
<evidence type="ECO:0000256" key="3">
    <source>
        <dbReference type="ARBA" id="ARBA00023163"/>
    </source>
</evidence>
<dbReference type="InterPro" id="IPR028082">
    <property type="entry name" value="Peripla_BP_I"/>
</dbReference>
<protein>
    <submittedName>
        <fullName evidence="5">Transcriptional regulator, LacI family</fullName>
    </submittedName>
</protein>
<dbReference type="SMART" id="SM00354">
    <property type="entry name" value="HTH_LACI"/>
    <property type="match status" value="1"/>
</dbReference>
<dbReference type="Gene3D" id="1.10.260.40">
    <property type="entry name" value="lambda repressor-like DNA-binding domains"/>
    <property type="match status" value="1"/>
</dbReference>